<evidence type="ECO:0000256" key="1">
    <source>
        <dbReference type="ARBA" id="ARBA00006336"/>
    </source>
</evidence>
<dbReference type="EMBL" id="CP014584">
    <property type="protein sequence ID" value="ANZ74006.1"/>
    <property type="molecule type" value="Genomic_DNA"/>
</dbReference>
<proteinExistence type="inferred from homology"/>
<evidence type="ECO:0000313" key="4">
    <source>
        <dbReference type="EMBL" id="ANZ74006.1"/>
    </source>
</evidence>
<dbReference type="PANTHER" id="PTHR43540">
    <property type="entry name" value="PEROXYUREIDOACRYLATE/UREIDOACRYLATE AMIDOHYDROLASE-RELATED"/>
    <property type="match status" value="1"/>
</dbReference>
<organism evidence="4 5">
    <name type="scientific">Komagataella pastoris</name>
    <name type="common">Yeast</name>
    <name type="synonym">Pichia pastoris</name>
    <dbReference type="NCBI Taxonomy" id="4922"/>
    <lineage>
        <taxon>Eukaryota</taxon>
        <taxon>Fungi</taxon>
        <taxon>Dikarya</taxon>
        <taxon>Ascomycota</taxon>
        <taxon>Saccharomycotina</taxon>
        <taxon>Pichiomycetes</taxon>
        <taxon>Pichiales</taxon>
        <taxon>Pichiaceae</taxon>
        <taxon>Komagataella</taxon>
    </lineage>
</organism>
<dbReference type="InterPro" id="IPR000868">
    <property type="entry name" value="Isochorismatase-like_dom"/>
</dbReference>
<dbReference type="OrthoDB" id="245563at2759"/>
<dbReference type="GO" id="GO:0016787">
    <property type="term" value="F:hydrolase activity"/>
    <property type="evidence" value="ECO:0007669"/>
    <property type="project" value="UniProtKB-KW"/>
</dbReference>
<feature type="domain" description="Isochorismatase-like" evidence="3">
    <location>
        <begin position="23"/>
        <end position="190"/>
    </location>
</feature>
<protein>
    <submittedName>
        <fullName evidence="4">BA75_01855T0</fullName>
    </submittedName>
</protein>
<evidence type="ECO:0000259" key="3">
    <source>
        <dbReference type="Pfam" id="PF00857"/>
    </source>
</evidence>
<sequence length="198" mass="21349">MSVQSFREIIQIPPSTASINDSTLIIVDAQNEYVNGKLATANIDQTRKAIAEILQKYRSSQHNGKNIVHVVHETPDGAPVFTPGTSLAQELHELTPHSGEKLVVKTFPNSFAKTDLGPYLESLGDVGKKLVIVGYMAHICVSTTTRAASELGYEVLVAEDGVGDRDIPGVKAANLKDVVLRELADGFATIIKGKDIEQ</sequence>
<evidence type="ECO:0000256" key="2">
    <source>
        <dbReference type="ARBA" id="ARBA00022801"/>
    </source>
</evidence>
<dbReference type="PANTHER" id="PTHR43540:SF15">
    <property type="entry name" value="BLR5631 PROTEIN"/>
    <property type="match status" value="1"/>
</dbReference>
<name>A0A1B2J7T4_PICPA</name>
<keyword evidence="2" id="KW-0378">Hydrolase</keyword>
<keyword evidence="5" id="KW-1185">Reference proteome</keyword>
<evidence type="ECO:0000313" key="5">
    <source>
        <dbReference type="Proteomes" id="UP000094565"/>
    </source>
</evidence>
<dbReference type="Gene3D" id="3.40.50.850">
    <property type="entry name" value="Isochorismatase-like"/>
    <property type="match status" value="1"/>
</dbReference>
<dbReference type="InterPro" id="IPR050272">
    <property type="entry name" value="Isochorismatase-like_hydrls"/>
</dbReference>
<reference evidence="4 5" key="1">
    <citation type="submission" date="2016-02" db="EMBL/GenBank/DDBJ databases">
        <title>Comparative genomic and transcriptomic foundation for Pichia pastoris.</title>
        <authorList>
            <person name="Love K.R."/>
            <person name="Shah K.A."/>
            <person name="Whittaker C.A."/>
            <person name="Wu J."/>
            <person name="Bartlett M.C."/>
            <person name="Ma D."/>
            <person name="Leeson R.L."/>
            <person name="Priest M."/>
            <person name="Young S.K."/>
            <person name="Love J.C."/>
        </authorList>
    </citation>
    <scope>NUCLEOTIDE SEQUENCE [LARGE SCALE GENOMIC DNA]</scope>
    <source>
        <strain evidence="4 5">ATCC 28485</strain>
    </source>
</reference>
<dbReference type="SUPFAM" id="SSF52499">
    <property type="entry name" value="Isochorismatase-like hydrolases"/>
    <property type="match status" value="1"/>
</dbReference>
<dbReference type="Pfam" id="PF00857">
    <property type="entry name" value="Isochorismatase"/>
    <property type="match status" value="1"/>
</dbReference>
<gene>
    <name evidence="4" type="ORF">ATY40_BA7501855</name>
</gene>
<comment type="similarity">
    <text evidence="1">Belongs to the isochorismatase family.</text>
</comment>
<dbReference type="InterPro" id="IPR036380">
    <property type="entry name" value="Isochorismatase-like_sf"/>
</dbReference>
<dbReference type="Proteomes" id="UP000094565">
    <property type="component" value="Chromosome 1"/>
</dbReference>
<dbReference type="AlphaFoldDB" id="A0A1B2J7T4"/>
<accession>A0A1B2J7T4</accession>